<feature type="transmembrane region" description="Helical" evidence="7">
    <location>
        <begin position="233"/>
        <end position="253"/>
    </location>
</feature>
<name>A0A7X2NTL5_9FIRM</name>
<sequence>MNTSIRKNSGMTILMLASIIGSVILAVIPPLVLGRLVDSLAEGSGISLQNALYYFLLLVLSGFLESLRGGLITIFGQKVTHQLRSDLAAKLQRLPASAFAEKGSGETGSLFVNDVNTVETLFDEGIISMFTDLAEIVSILFVIFTRSSGLGILLLIALPFLFLLTRHFQKSMLKAQKNYREAVARTAQQIPESLKNHRLIRVLNLERYMASRYNHAIQDGFDAMEKSNFYDSIYSPIILTVSALITAIMMILSASGGRWQAFFGMSVGTAVAVIAYVGKIFDPLESIGMEIQNIQSAAAGLVRIRTFLNLPEEASLEDGMIDESKPPVFAEHVTFGYDPETIILNDFSLELKQGEMATLIGRTGAGKSTFFKLLLGLYEPQKGKISIYGAEPATIREQDRRLLFGYAEQQFHPIPGTIRDQITLNDPRINEEKVQKAIDLCNLRMVVQSLPEGLDTPYESASLSQGQIQLLSIARAAAADPKILLLDEITANLDSNTEAALMTAMKNASKDRTVLSISHRLYEEAGGRKISIQAQPD</sequence>
<keyword evidence="4 10" id="KW-0067">ATP-binding</keyword>
<keyword evidence="3" id="KW-0547">Nucleotide-binding</keyword>
<comment type="subcellular location">
    <subcellularLocation>
        <location evidence="1">Cell membrane</location>
        <topology evidence="1">Multi-pass membrane protein</topology>
    </subcellularLocation>
</comment>
<organism evidence="10 11">
    <name type="scientific">Stecheria intestinalis</name>
    <dbReference type="NCBI Taxonomy" id="2606630"/>
    <lineage>
        <taxon>Bacteria</taxon>
        <taxon>Bacillati</taxon>
        <taxon>Bacillota</taxon>
        <taxon>Erysipelotrichia</taxon>
        <taxon>Erysipelotrichales</taxon>
        <taxon>Erysipelotrichaceae</taxon>
        <taxon>Stecheria</taxon>
    </lineage>
</organism>
<evidence type="ECO:0000256" key="7">
    <source>
        <dbReference type="SAM" id="Phobius"/>
    </source>
</evidence>
<dbReference type="SMART" id="SM00382">
    <property type="entry name" value="AAA"/>
    <property type="match status" value="1"/>
</dbReference>
<evidence type="ECO:0000313" key="11">
    <source>
        <dbReference type="Proteomes" id="UP000461880"/>
    </source>
</evidence>
<dbReference type="Gene3D" id="3.40.50.300">
    <property type="entry name" value="P-loop containing nucleotide triphosphate hydrolases"/>
    <property type="match status" value="1"/>
</dbReference>
<evidence type="ECO:0000256" key="4">
    <source>
        <dbReference type="ARBA" id="ARBA00022840"/>
    </source>
</evidence>
<dbReference type="EMBL" id="VUMN01000018">
    <property type="protein sequence ID" value="MSS58898.1"/>
    <property type="molecule type" value="Genomic_DNA"/>
</dbReference>
<dbReference type="PANTHER" id="PTHR43394:SF1">
    <property type="entry name" value="ATP-BINDING CASSETTE SUB-FAMILY B MEMBER 10, MITOCHONDRIAL"/>
    <property type="match status" value="1"/>
</dbReference>
<evidence type="ECO:0000256" key="6">
    <source>
        <dbReference type="ARBA" id="ARBA00023136"/>
    </source>
</evidence>
<feature type="domain" description="ABC transporter" evidence="8">
    <location>
        <begin position="328"/>
        <end position="534"/>
    </location>
</feature>
<evidence type="ECO:0000313" key="10">
    <source>
        <dbReference type="EMBL" id="MSS58898.1"/>
    </source>
</evidence>
<keyword evidence="6 7" id="KW-0472">Membrane</keyword>
<feature type="transmembrane region" description="Helical" evidence="7">
    <location>
        <begin position="52"/>
        <end position="75"/>
    </location>
</feature>
<dbReference type="CDD" id="cd07346">
    <property type="entry name" value="ABC_6TM_exporters"/>
    <property type="match status" value="1"/>
</dbReference>
<keyword evidence="2 7" id="KW-0812">Transmembrane</keyword>
<dbReference type="PROSITE" id="PS00211">
    <property type="entry name" value="ABC_TRANSPORTER_1"/>
    <property type="match status" value="1"/>
</dbReference>
<dbReference type="InterPro" id="IPR011527">
    <property type="entry name" value="ABC1_TM_dom"/>
</dbReference>
<evidence type="ECO:0000256" key="1">
    <source>
        <dbReference type="ARBA" id="ARBA00004651"/>
    </source>
</evidence>
<dbReference type="InterPro" id="IPR003439">
    <property type="entry name" value="ABC_transporter-like_ATP-bd"/>
</dbReference>
<evidence type="ECO:0000256" key="2">
    <source>
        <dbReference type="ARBA" id="ARBA00022692"/>
    </source>
</evidence>
<feature type="transmembrane region" description="Helical" evidence="7">
    <location>
        <begin position="259"/>
        <end position="277"/>
    </location>
</feature>
<reference evidence="10 11" key="1">
    <citation type="submission" date="2019-08" db="EMBL/GenBank/DDBJ databases">
        <title>In-depth cultivation of the pig gut microbiome towards novel bacterial diversity and tailored functional studies.</title>
        <authorList>
            <person name="Wylensek D."/>
            <person name="Hitch T.C.A."/>
            <person name="Clavel T."/>
        </authorList>
    </citation>
    <scope>NUCLEOTIDE SEQUENCE [LARGE SCALE GENOMIC DNA]</scope>
    <source>
        <strain evidence="10 11">Oil+RF-744-GAM-WT-6</strain>
    </source>
</reference>
<dbReference type="InterPro" id="IPR017871">
    <property type="entry name" value="ABC_transporter-like_CS"/>
</dbReference>
<dbReference type="InterPro" id="IPR027417">
    <property type="entry name" value="P-loop_NTPase"/>
</dbReference>
<evidence type="ECO:0000256" key="3">
    <source>
        <dbReference type="ARBA" id="ARBA00022741"/>
    </source>
</evidence>
<accession>A0A7X2NTL5</accession>
<dbReference type="SUPFAM" id="SSF90123">
    <property type="entry name" value="ABC transporter transmembrane region"/>
    <property type="match status" value="1"/>
</dbReference>
<feature type="domain" description="ABC transmembrane type-1" evidence="9">
    <location>
        <begin position="13"/>
        <end position="296"/>
    </location>
</feature>
<keyword evidence="5 7" id="KW-1133">Transmembrane helix</keyword>
<dbReference type="AlphaFoldDB" id="A0A7X2NTL5"/>
<proteinExistence type="predicted"/>
<feature type="transmembrane region" description="Helical" evidence="7">
    <location>
        <begin position="12"/>
        <end position="32"/>
    </location>
</feature>
<dbReference type="InterPro" id="IPR036640">
    <property type="entry name" value="ABC1_TM_sf"/>
</dbReference>
<protein>
    <submittedName>
        <fullName evidence="10">ABC transporter ATP-binding protein</fullName>
    </submittedName>
</protein>
<dbReference type="Proteomes" id="UP000461880">
    <property type="component" value="Unassembled WGS sequence"/>
</dbReference>
<dbReference type="GO" id="GO:0005886">
    <property type="term" value="C:plasma membrane"/>
    <property type="evidence" value="ECO:0007669"/>
    <property type="project" value="UniProtKB-SubCell"/>
</dbReference>
<dbReference type="GO" id="GO:0016887">
    <property type="term" value="F:ATP hydrolysis activity"/>
    <property type="evidence" value="ECO:0007669"/>
    <property type="project" value="InterPro"/>
</dbReference>
<dbReference type="PANTHER" id="PTHR43394">
    <property type="entry name" value="ATP-DEPENDENT PERMEASE MDL1, MITOCHONDRIAL"/>
    <property type="match status" value="1"/>
</dbReference>
<dbReference type="SUPFAM" id="SSF52540">
    <property type="entry name" value="P-loop containing nucleoside triphosphate hydrolases"/>
    <property type="match status" value="1"/>
</dbReference>
<evidence type="ECO:0000256" key="5">
    <source>
        <dbReference type="ARBA" id="ARBA00022989"/>
    </source>
</evidence>
<dbReference type="GO" id="GO:0005524">
    <property type="term" value="F:ATP binding"/>
    <property type="evidence" value="ECO:0007669"/>
    <property type="project" value="UniProtKB-KW"/>
</dbReference>
<dbReference type="Gene3D" id="1.20.1560.10">
    <property type="entry name" value="ABC transporter type 1, transmembrane domain"/>
    <property type="match status" value="1"/>
</dbReference>
<dbReference type="Pfam" id="PF00005">
    <property type="entry name" value="ABC_tran"/>
    <property type="match status" value="1"/>
</dbReference>
<dbReference type="Pfam" id="PF00664">
    <property type="entry name" value="ABC_membrane"/>
    <property type="match status" value="1"/>
</dbReference>
<comment type="caution">
    <text evidence="10">The sequence shown here is derived from an EMBL/GenBank/DDBJ whole genome shotgun (WGS) entry which is preliminary data.</text>
</comment>
<gene>
    <name evidence="10" type="ORF">FYJ51_08255</name>
</gene>
<dbReference type="PROSITE" id="PS50893">
    <property type="entry name" value="ABC_TRANSPORTER_2"/>
    <property type="match status" value="1"/>
</dbReference>
<dbReference type="InterPro" id="IPR003593">
    <property type="entry name" value="AAA+_ATPase"/>
</dbReference>
<keyword evidence="11" id="KW-1185">Reference proteome</keyword>
<dbReference type="InterPro" id="IPR039421">
    <property type="entry name" value="Type_1_exporter"/>
</dbReference>
<evidence type="ECO:0000259" key="9">
    <source>
        <dbReference type="PROSITE" id="PS50929"/>
    </source>
</evidence>
<dbReference type="PROSITE" id="PS50929">
    <property type="entry name" value="ABC_TM1F"/>
    <property type="match status" value="1"/>
</dbReference>
<evidence type="ECO:0000259" key="8">
    <source>
        <dbReference type="PROSITE" id="PS50893"/>
    </source>
</evidence>
<dbReference type="GO" id="GO:0015421">
    <property type="term" value="F:ABC-type oligopeptide transporter activity"/>
    <property type="evidence" value="ECO:0007669"/>
    <property type="project" value="TreeGrafter"/>
</dbReference>